<evidence type="ECO:0000313" key="3">
    <source>
        <dbReference type="EMBL" id="EQB10395.1"/>
    </source>
</evidence>
<dbReference type="Pfam" id="PF21265">
    <property type="entry name" value="SBB_T7"/>
    <property type="match status" value="1"/>
</dbReference>
<dbReference type="InterPro" id="IPR012340">
    <property type="entry name" value="NA-bd_OB-fold"/>
</dbReference>
<evidence type="ECO:0000313" key="4">
    <source>
        <dbReference type="Proteomes" id="UP000015527"/>
    </source>
</evidence>
<dbReference type="EMBL" id="ATHL01000110">
    <property type="protein sequence ID" value="EQB10395.1"/>
    <property type="molecule type" value="Genomic_DNA"/>
</dbReference>
<name>T0IFE0_9SPHN</name>
<dbReference type="RefSeq" id="WP_021235194.1">
    <property type="nucleotide sequence ID" value="NZ_ATHL01000110.1"/>
</dbReference>
<dbReference type="PATRIC" id="fig|1096930.3.peg.3377"/>
<dbReference type="Gene3D" id="2.40.50.140">
    <property type="entry name" value="Nucleic acid-binding proteins"/>
    <property type="match status" value="1"/>
</dbReference>
<accession>T0IFE0</accession>
<dbReference type="SUPFAM" id="SSF50249">
    <property type="entry name" value="Nucleic acid-binding proteins"/>
    <property type="match status" value="1"/>
</dbReference>
<dbReference type="AlphaFoldDB" id="T0IFE0"/>
<dbReference type="InterPro" id="IPR049476">
    <property type="entry name" value="SBB_BPT7"/>
</dbReference>
<protein>
    <recommendedName>
        <fullName evidence="2">Single-stranded DNA-binding protein BPT7 domain-containing protein</fullName>
    </recommendedName>
</protein>
<evidence type="ECO:0000256" key="1">
    <source>
        <dbReference type="SAM" id="MobiDB-lite"/>
    </source>
</evidence>
<comment type="caution">
    <text evidence="3">The sequence shown here is derived from an EMBL/GenBank/DDBJ whole genome shotgun (WGS) entry which is preliminary data.</text>
</comment>
<feature type="compositionally biased region" description="Acidic residues" evidence="1">
    <location>
        <begin position="222"/>
        <end position="232"/>
    </location>
</feature>
<proteinExistence type="predicted"/>
<reference evidence="3 4" key="1">
    <citation type="journal article" date="2013" name="Genome Announc.">
        <title>Genome Sequence of Novosphingobium lindaniclasticum LE124T, Isolated from a Hexachlorocyclohexane Dumpsite.</title>
        <authorList>
            <person name="Saxena A."/>
            <person name="Nayyar N."/>
            <person name="Sangwan N."/>
            <person name="Kumari R."/>
            <person name="Khurana J.P."/>
            <person name="Lal R."/>
        </authorList>
    </citation>
    <scope>NUCLEOTIDE SEQUENCE [LARGE SCALE GENOMIC DNA]</scope>
    <source>
        <strain evidence="3 4">LE124</strain>
    </source>
</reference>
<keyword evidence="4" id="KW-1185">Reference proteome</keyword>
<feature type="region of interest" description="Disordered" evidence="1">
    <location>
        <begin position="218"/>
        <end position="250"/>
    </location>
</feature>
<evidence type="ECO:0000259" key="2">
    <source>
        <dbReference type="Pfam" id="PF21265"/>
    </source>
</evidence>
<gene>
    <name evidence="3" type="ORF">L284_17015</name>
</gene>
<dbReference type="eggNOG" id="ENOG503163D">
    <property type="taxonomic scope" value="Bacteria"/>
</dbReference>
<organism evidence="3 4">
    <name type="scientific">Novosphingobium lindaniclasticum LE124</name>
    <dbReference type="NCBI Taxonomy" id="1096930"/>
    <lineage>
        <taxon>Bacteria</taxon>
        <taxon>Pseudomonadati</taxon>
        <taxon>Pseudomonadota</taxon>
        <taxon>Alphaproteobacteria</taxon>
        <taxon>Sphingomonadales</taxon>
        <taxon>Sphingomonadaceae</taxon>
        <taxon>Novosphingobium</taxon>
    </lineage>
</organism>
<dbReference type="OrthoDB" id="7595035at2"/>
<sequence>MAKSKYIAGPKFTTPRAPAIWPRLNEPDTKHDAAGVYECKQELQLDDPVVQKIKAKAMELAQAKFAEIKEQFEGDSKVFFDEDEYEAKVSELKAAGKKALAEKLKLITLVEPLAPEIDDEGDETGTCMLKCKMKASGVYKTGPKTGQRWERKPNIFNAKGKQLASPPKIGGGSDVKMSIELSPYYAANDGKVGVTFRMEAIQLITLVQFGQRDAAGYGFGAEDGDDIGDDDNTSGGFSNESGSGDEDDEL</sequence>
<dbReference type="Proteomes" id="UP000015527">
    <property type="component" value="Unassembled WGS sequence"/>
</dbReference>
<feature type="domain" description="Single-stranded DNA-binding protein BPT7" evidence="2">
    <location>
        <begin position="24"/>
        <end position="206"/>
    </location>
</feature>